<name>A0A225MSP2_9BURK</name>
<evidence type="ECO:0000256" key="3">
    <source>
        <dbReference type="ARBA" id="ARBA00023125"/>
    </source>
</evidence>
<dbReference type="Proteomes" id="UP000214603">
    <property type="component" value="Unassembled WGS sequence"/>
</dbReference>
<dbReference type="GO" id="GO:0003677">
    <property type="term" value="F:DNA binding"/>
    <property type="evidence" value="ECO:0007669"/>
    <property type="project" value="UniProtKB-KW"/>
</dbReference>
<dbReference type="PROSITE" id="PS50931">
    <property type="entry name" value="HTH_LYSR"/>
    <property type="match status" value="1"/>
</dbReference>
<evidence type="ECO:0000313" key="6">
    <source>
        <dbReference type="EMBL" id="OWT64072.1"/>
    </source>
</evidence>
<dbReference type="Pfam" id="PF00126">
    <property type="entry name" value="HTH_1"/>
    <property type="match status" value="1"/>
</dbReference>
<dbReference type="SUPFAM" id="SSF53850">
    <property type="entry name" value="Periplasmic binding protein-like II"/>
    <property type="match status" value="1"/>
</dbReference>
<dbReference type="Gene3D" id="3.40.190.290">
    <property type="match status" value="1"/>
</dbReference>
<organism evidence="6 7">
    <name type="scientific">Candidimonas nitroreducens</name>
    <dbReference type="NCBI Taxonomy" id="683354"/>
    <lineage>
        <taxon>Bacteria</taxon>
        <taxon>Pseudomonadati</taxon>
        <taxon>Pseudomonadota</taxon>
        <taxon>Betaproteobacteria</taxon>
        <taxon>Burkholderiales</taxon>
        <taxon>Alcaligenaceae</taxon>
        <taxon>Candidimonas</taxon>
    </lineage>
</organism>
<evidence type="ECO:0000259" key="5">
    <source>
        <dbReference type="PROSITE" id="PS50931"/>
    </source>
</evidence>
<dbReference type="RefSeq" id="WP_088602652.1">
    <property type="nucleotide sequence ID" value="NZ_NJIH01000003.1"/>
</dbReference>
<dbReference type="Pfam" id="PF03466">
    <property type="entry name" value="LysR_substrate"/>
    <property type="match status" value="1"/>
</dbReference>
<dbReference type="SUPFAM" id="SSF46785">
    <property type="entry name" value="Winged helix' DNA-binding domain"/>
    <property type="match status" value="1"/>
</dbReference>
<dbReference type="GO" id="GO:0005829">
    <property type="term" value="C:cytosol"/>
    <property type="evidence" value="ECO:0007669"/>
    <property type="project" value="TreeGrafter"/>
</dbReference>
<evidence type="ECO:0000313" key="7">
    <source>
        <dbReference type="Proteomes" id="UP000214603"/>
    </source>
</evidence>
<dbReference type="Gene3D" id="1.10.10.10">
    <property type="entry name" value="Winged helix-like DNA-binding domain superfamily/Winged helix DNA-binding domain"/>
    <property type="match status" value="1"/>
</dbReference>
<gene>
    <name evidence="6" type="ORF">CEY11_07205</name>
</gene>
<dbReference type="InterPro" id="IPR036390">
    <property type="entry name" value="WH_DNA-bd_sf"/>
</dbReference>
<comment type="caution">
    <text evidence="6">The sequence shown here is derived from an EMBL/GenBank/DDBJ whole genome shotgun (WGS) entry which is preliminary data.</text>
</comment>
<comment type="similarity">
    <text evidence="1">Belongs to the LysR transcriptional regulatory family.</text>
</comment>
<dbReference type="AlphaFoldDB" id="A0A225MSP2"/>
<dbReference type="InterPro" id="IPR050950">
    <property type="entry name" value="HTH-type_LysR_regulators"/>
</dbReference>
<evidence type="ECO:0000256" key="1">
    <source>
        <dbReference type="ARBA" id="ARBA00009437"/>
    </source>
</evidence>
<dbReference type="InterPro" id="IPR036388">
    <property type="entry name" value="WH-like_DNA-bd_sf"/>
</dbReference>
<keyword evidence="3" id="KW-0238">DNA-binding</keyword>
<keyword evidence="7" id="KW-1185">Reference proteome</keyword>
<dbReference type="PANTHER" id="PTHR30419">
    <property type="entry name" value="HTH-TYPE TRANSCRIPTIONAL REGULATOR YBHD"/>
    <property type="match status" value="1"/>
</dbReference>
<evidence type="ECO:0000256" key="2">
    <source>
        <dbReference type="ARBA" id="ARBA00023015"/>
    </source>
</evidence>
<accession>A0A225MSP2</accession>
<dbReference type="InterPro" id="IPR000847">
    <property type="entry name" value="LysR_HTH_N"/>
</dbReference>
<dbReference type="InterPro" id="IPR005119">
    <property type="entry name" value="LysR_subst-bd"/>
</dbReference>
<protein>
    <recommendedName>
        <fullName evidence="5">HTH lysR-type domain-containing protein</fullName>
    </recommendedName>
</protein>
<sequence length="311" mass="34403">MTTTSNHLAQLRIKHLMLLQMIDTHRSLRKVGEAMHLTQPAITAMLNDLEQAFEVSLVARDRQGAMLTPAGIATKARLAALLNELHAARDANIASASGHYLRIGVLPAAMIDLIPEVIALIKQRGVDLVLKFTESTVEHAMEALYNNELDCVIGRVDAKSLSQLPYREFSFEKLLATGLKLACSPDNEFGKRPSITLDDLVPQNWALLSIDSQTRNTFDQAFIQNGLVPPTPVVESLSFFSNLHLVSVSDFLTIAPATAVARFEKLKMIRQIAFEWPISPSPLLLITRNEKNSIDSLARFRTMLKACAAHL</sequence>
<evidence type="ECO:0000256" key="4">
    <source>
        <dbReference type="ARBA" id="ARBA00023163"/>
    </source>
</evidence>
<dbReference type="GO" id="GO:0003700">
    <property type="term" value="F:DNA-binding transcription factor activity"/>
    <property type="evidence" value="ECO:0007669"/>
    <property type="project" value="InterPro"/>
</dbReference>
<keyword evidence="4" id="KW-0804">Transcription</keyword>
<feature type="domain" description="HTH lysR-type" evidence="5">
    <location>
        <begin position="11"/>
        <end position="68"/>
    </location>
</feature>
<reference evidence="7" key="1">
    <citation type="submission" date="2017-06" db="EMBL/GenBank/DDBJ databases">
        <title>Herbaspirillum phytohormonus sp. nov., isolated from the root nodule of Robinia pseudoacacia in lead-zinc mine.</title>
        <authorList>
            <person name="Fan M."/>
            <person name="Lin Y."/>
        </authorList>
    </citation>
    <scope>NUCLEOTIDE SEQUENCE [LARGE SCALE GENOMIC DNA]</scope>
    <source>
        <strain evidence="7">SC-089</strain>
    </source>
</reference>
<keyword evidence="2" id="KW-0805">Transcription regulation</keyword>
<dbReference type="PANTHER" id="PTHR30419:SF8">
    <property type="entry name" value="NITROGEN ASSIMILATION TRANSCRIPTIONAL ACTIVATOR-RELATED"/>
    <property type="match status" value="1"/>
</dbReference>
<dbReference type="EMBL" id="NJIH01000003">
    <property type="protein sequence ID" value="OWT64072.1"/>
    <property type="molecule type" value="Genomic_DNA"/>
</dbReference>
<proteinExistence type="inferred from homology"/>